<gene>
    <name evidence="1" type="ORF">FRD01_18040</name>
</gene>
<proteinExistence type="predicted"/>
<dbReference type="RefSeq" id="WP_146962123.1">
    <property type="nucleotide sequence ID" value="NZ_CP042467.1"/>
</dbReference>
<protein>
    <submittedName>
        <fullName evidence="1">Uncharacterized protein</fullName>
    </submittedName>
</protein>
<dbReference type="OrthoDB" id="5288813at2"/>
<keyword evidence="2" id="KW-1185">Reference proteome</keyword>
<dbReference type="KEGG" id="bbae:FRD01_18040"/>
<evidence type="ECO:0000313" key="1">
    <source>
        <dbReference type="EMBL" id="QED29105.1"/>
    </source>
</evidence>
<dbReference type="EMBL" id="CP042467">
    <property type="protein sequence ID" value="QED29105.1"/>
    <property type="molecule type" value="Genomic_DNA"/>
</dbReference>
<sequence>MKHFFKALGLVLLFVGVRAEALPVYAISASSACDTCHIEPLGWANPDMSARRCTLDCAGCHVSPAGGGLRTPDGQYYGKEVLPTWGTRPSSFANPMKYKPKGFPKRGTYSLKDGFSGWWPGKRDHTTIEERYGNIEAEPTWNWGGDFRFMALNQTIGETSENYVFPMQADLYGMNESVKDLILYVSAGVQARKDEEQFDNASFRENFTIREIFIKYRLPYNSWVRFGRISPRYGWKVDDHSAFMRNDLGFNQYFSAFGMDAGFNPNYFYADMSLYYQGLQRWPGERLERGIGTTANVGFRDLGWQTGASFGYLNRRLGFDQATAGLQWAVNLNPLVVYGSADLKRNLSEMEGIDDFTGFYTFNELFLGLHRGVYGKFKYEWADPNIRVLDDHKHRVQLGLDWHPYTFVDLEASYRINWTPRVDFTNIASTEAFFIAHIWF</sequence>
<reference evidence="1 2" key="1">
    <citation type="submission" date="2019-08" db="EMBL/GenBank/DDBJ databases">
        <authorList>
            <person name="Liang Q."/>
        </authorList>
    </citation>
    <scope>NUCLEOTIDE SEQUENCE [LARGE SCALE GENOMIC DNA]</scope>
    <source>
        <strain evidence="1 2">V1718</strain>
    </source>
</reference>
<name>A0A5B8XU56_9DELT</name>
<evidence type="ECO:0000313" key="2">
    <source>
        <dbReference type="Proteomes" id="UP000321595"/>
    </source>
</evidence>
<dbReference type="AlphaFoldDB" id="A0A5B8XU56"/>
<organism evidence="1 2">
    <name type="scientific">Microvenator marinus</name>
    <dbReference type="NCBI Taxonomy" id="2600177"/>
    <lineage>
        <taxon>Bacteria</taxon>
        <taxon>Deltaproteobacteria</taxon>
        <taxon>Bradymonadales</taxon>
        <taxon>Microvenatoraceae</taxon>
        <taxon>Microvenator</taxon>
    </lineage>
</organism>
<dbReference type="PROSITE" id="PS51257">
    <property type="entry name" value="PROKAR_LIPOPROTEIN"/>
    <property type="match status" value="1"/>
</dbReference>
<dbReference type="Proteomes" id="UP000321595">
    <property type="component" value="Chromosome"/>
</dbReference>
<accession>A0A5B8XU56</accession>